<dbReference type="EMBL" id="JAVRHK010000002">
    <property type="protein sequence ID" value="MDT0675634.1"/>
    <property type="molecule type" value="Genomic_DNA"/>
</dbReference>
<sequence>MKKTGILLFNFLFILLLSCDKDRDDFDNNFILLEMQTDENLDYENPEFEISLYGHNDTIADTGANLITSQNFSAKEFPFIIRMDIPANPYAKIENLEENSNARFYITIQWDSDNNGQNCAGDIDLDENVQDVELINIDRRDAQDIFLHTISETTPCD</sequence>
<dbReference type="Proteomes" id="UP001262582">
    <property type="component" value="Unassembled WGS sequence"/>
</dbReference>
<reference evidence="1 2" key="1">
    <citation type="submission" date="2023-09" db="EMBL/GenBank/DDBJ databases">
        <authorList>
            <person name="Rey-Velasco X."/>
        </authorList>
    </citation>
    <scope>NUCLEOTIDE SEQUENCE [LARGE SCALE GENOMIC DNA]</scope>
    <source>
        <strain evidence="1 2">F117</strain>
    </source>
</reference>
<keyword evidence="2" id="KW-1185">Reference proteome</keyword>
<protein>
    <recommendedName>
        <fullName evidence="3">Lipoprotein</fullName>
    </recommendedName>
</protein>
<dbReference type="RefSeq" id="WP_311502037.1">
    <property type="nucleotide sequence ID" value="NZ_JAVRHK010000002.1"/>
</dbReference>
<name>A0ABU3D2L2_9FLAO</name>
<comment type="caution">
    <text evidence="1">The sequence shown here is derived from an EMBL/GenBank/DDBJ whole genome shotgun (WGS) entry which is preliminary data.</text>
</comment>
<evidence type="ECO:0000313" key="1">
    <source>
        <dbReference type="EMBL" id="MDT0675634.1"/>
    </source>
</evidence>
<dbReference type="PROSITE" id="PS51257">
    <property type="entry name" value="PROKAR_LIPOPROTEIN"/>
    <property type="match status" value="1"/>
</dbReference>
<gene>
    <name evidence="1" type="ORF">RM539_03440</name>
</gene>
<evidence type="ECO:0000313" key="2">
    <source>
        <dbReference type="Proteomes" id="UP001262582"/>
    </source>
</evidence>
<proteinExistence type="predicted"/>
<evidence type="ECO:0008006" key="3">
    <source>
        <dbReference type="Google" id="ProtNLM"/>
    </source>
</evidence>
<organism evidence="1 2">
    <name type="scientific">Autumnicola musiva</name>
    <dbReference type="NCBI Taxonomy" id="3075589"/>
    <lineage>
        <taxon>Bacteria</taxon>
        <taxon>Pseudomonadati</taxon>
        <taxon>Bacteroidota</taxon>
        <taxon>Flavobacteriia</taxon>
        <taxon>Flavobacteriales</taxon>
        <taxon>Flavobacteriaceae</taxon>
        <taxon>Autumnicola</taxon>
    </lineage>
</organism>
<accession>A0ABU3D2L2</accession>